<dbReference type="EMBL" id="LAZR01035170">
    <property type="protein sequence ID" value="KKL28232.1"/>
    <property type="molecule type" value="Genomic_DNA"/>
</dbReference>
<sequence>MNISAADAVIIIGVAMGAFGMLAPEKALAWQKLDAPTLVTAGVIVALIGFALKVVLG</sequence>
<evidence type="ECO:0000256" key="1">
    <source>
        <dbReference type="SAM" id="Phobius"/>
    </source>
</evidence>
<keyword evidence="1" id="KW-0812">Transmembrane</keyword>
<feature type="transmembrane region" description="Helical" evidence="1">
    <location>
        <begin position="6"/>
        <end position="23"/>
    </location>
</feature>
<protein>
    <submittedName>
        <fullName evidence="2">Uncharacterized protein</fullName>
    </submittedName>
</protein>
<keyword evidence="1" id="KW-1133">Transmembrane helix</keyword>
<feature type="transmembrane region" description="Helical" evidence="1">
    <location>
        <begin position="35"/>
        <end position="56"/>
    </location>
</feature>
<dbReference type="AlphaFoldDB" id="A0A0F9CPB0"/>
<comment type="caution">
    <text evidence="2">The sequence shown here is derived from an EMBL/GenBank/DDBJ whole genome shotgun (WGS) entry which is preliminary data.</text>
</comment>
<name>A0A0F9CPB0_9ZZZZ</name>
<evidence type="ECO:0000313" key="2">
    <source>
        <dbReference type="EMBL" id="KKL28232.1"/>
    </source>
</evidence>
<reference evidence="2" key="1">
    <citation type="journal article" date="2015" name="Nature">
        <title>Complex archaea that bridge the gap between prokaryotes and eukaryotes.</title>
        <authorList>
            <person name="Spang A."/>
            <person name="Saw J.H."/>
            <person name="Jorgensen S.L."/>
            <person name="Zaremba-Niedzwiedzka K."/>
            <person name="Martijn J."/>
            <person name="Lind A.E."/>
            <person name="van Eijk R."/>
            <person name="Schleper C."/>
            <person name="Guy L."/>
            <person name="Ettema T.J."/>
        </authorList>
    </citation>
    <scope>NUCLEOTIDE SEQUENCE</scope>
</reference>
<organism evidence="2">
    <name type="scientific">marine sediment metagenome</name>
    <dbReference type="NCBI Taxonomy" id="412755"/>
    <lineage>
        <taxon>unclassified sequences</taxon>
        <taxon>metagenomes</taxon>
        <taxon>ecological metagenomes</taxon>
    </lineage>
</organism>
<gene>
    <name evidence="2" type="ORF">LCGC14_2377190</name>
</gene>
<proteinExistence type="predicted"/>
<keyword evidence="1" id="KW-0472">Membrane</keyword>
<accession>A0A0F9CPB0</accession>